<evidence type="ECO:0000313" key="4">
    <source>
        <dbReference type="Proteomes" id="UP000324832"/>
    </source>
</evidence>
<feature type="chain" id="PRO_5022757719" description="TIL domain-containing protein" evidence="1">
    <location>
        <begin position="19"/>
        <end position="219"/>
    </location>
</feature>
<dbReference type="Proteomes" id="UP000324832">
    <property type="component" value="Unassembled WGS sequence"/>
</dbReference>
<sequence>MFIFFNIKLLLFIQYNAAYKTSLCLGDNQEFTLCGWKCPPTCLNLVYLYREETFCEEKWSCYVGCQCMAGFILDEYSKNCVHVQDCPGVDNSARAVDTVAASTNSLNLPTANVAGIGQLVTPNSAQSPGVYGVFPNANPAGCNVPLLFSCAPTIIPGRFVKNSPQMPYPSGFPYPMDFNGYRSIDEIRDIQDPLSNFQQDLNMQEVAASTNDETIAKHQ</sequence>
<dbReference type="InterPro" id="IPR002919">
    <property type="entry name" value="TIL_dom"/>
</dbReference>
<gene>
    <name evidence="3" type="ORF">LSINAPIS_LOCUS5050</name>
</gene>
<dbReference type="Gene3D" id="2.10.25.10">
    <property type="entry name" value="Laminin"/>
    <property type="match status" value="1"/>
</dbReference>
<dbReference type="AlphaFoldDB" id="A0A5E4Q530"/>
<evidence type="ECO:0000256" key="1">
    <source>
        <dbReference type="SAM" id="SignalP"/>
    </source>
</evidence>
<dbReference type="InterPro" id="IPR036084">
    <property type="entry name" value="Ser_inhib-like_sf"/>
</dbReference>
<keyword evidence="4" id="KW-1185">Reference proteome</keyword>
<dbReference type="CDD" id="cd19941">
    <property type="entry name" value="TIL"/>
    <property type="match status" value="1"/>
</dbReference>
<proteinExistence type="predicted"/>
<feature type="non-terminal residue" evidence="3">
    <location>
        <position position="219"/>
    </location>
</feature>
<organism evidence="3 4">
    <name type="scientific">Leptidea sinapis</name>
    <dbReference type="NCBI Taxonomy" id="189913"/>
    <lineage>
        <taxon>Eukaryota</taxon>
        <taxon>Metazoa</taxon>
        <taxon>Ecdysozoa</taxon>
        <taxon>Arthropoda</taxon>
        <taxon>Hexapoda</taxon>
        <taxon>Insecta</taxon>
        <taxon>Pterygota</taxon>
        <taxon>Neoptera</taxon>
        <taxon>Endopterygota</taxon>
        <taxon>Lepidoptera</taxon>
        <taxon>Glossata</taxon>
        <taxon>Ditrysia</taxon>
        <taxon>Papilionoidea</taxon>
        <taxon>Pieridae</taxon>
        <taxon>Dismorphiinae</taxon>
        <taxon>Leptidea</taxon>
    </lineage>
</organism>
<dbReference type="SUPFAM" id="SSF57567">
    <property type="entry name" value="Serine protease inhibitors"/>
    <property type="match status" value="1"/>
</dbReference>
<dbReference type="EMBL" id="FZQP02001360">
    <property type="protein sequence ID" value="VVC92654.1"/>
    <property type="molecule type" value="Genomic_DNA"/>
</dbReference>
<reference evidence="3 4" key="1">
    <citation type="submission" date="2017-07" db="EMBL/GenBank/DDBJ databases">
        <authorList>
            <person name="Talla V."/>
            <person name="Backstrom N."/>
        </authorList>
    </citation>
    <scope>NUCLEOTIDE SEQUENCE [LARGE SCALE GENOMIC DNA]</scope>
</reference>
<dbReference type="Pfam" id="PF01826">
    <property type="entry name" value="TIL"/>
    <property type="match status" value="1"/>
</dbReference>
<protein>
    <recommendedName>
        <fullName evidence="2">TIL domain-containing protein</fullName>
    </recommendedName>
</protein>
<keyword evidence="1" id="KW-0732">Signal</keyword>
<evidence type="ECO:0000313" key="3">
    <source>
        <dbReference type="EMBL" id="VVC92654.1"/>
    </source>
</evidence>
<evidence type="ECO:0000259" key="2">
    <source>
        <dbReference type="Pfam" id="PF01826"/>
    </source>
</evidence>
<feature type="signal peptide" evidence="1">
    <location>
        <begin position="1"/>
        <end position="18"/>
    </location>
</feature>
<accession>A0A5E4Q530</accession>
<name>A0A5E4Q530_9NEOP</name>
<feature type="domain" description="TIL" evidence="2">
    <location>
        <begin position="26"/>
        <end position="86"/>
    </location>
</feature>